<dbReference type="RefSeq" id="WP_255916565.1">
    <property type="nucleotide sequence ID" value="NZ_JANFQO010000029.1"/>
</dbReference>
<dbReference type="Pfam" id="PF03318">
    <property type="entry name" value="ETX_MTX2"/>
    <property type="match status" value="1"/>
</dbReference>
<dbReference type="InterPro" id="IPR053237">
    <property type="entry name" value="Natterin_C"/>
</dbReference>
<dbReference type="InterPro" id="IPR004991">
    <property type="entry name" value="Aerolysin-like"/>
</dbReference>
<accession>A0ABT1QYL1</accession>
<protein>
    <submittedName>
        <fullName evidence="1">ETX/MTX2 family pore-forming toxin</fullName>
    </submittedName>
</protein>
<sequence length="297" mass="32911">MSYSIDMTLRGVLRDGGWRDEADLNHMSTEDKRNTLIVCLANASRDSAGHYQGMDNDRLVSAAAIVIFLQWAGIRDLKALQSLSQDDQRNILIIENNSHADIEIGKLQGYSNAQLVNIGLEWLNKRRTIGAILEFYWNLDNARIINSAPDIIETQHYDNSGSSIPLKSSFNVSKEITNQSSFSHEHGFEVTLGATLKFKAGIPIVAETEASTKIEASTSHDWKFGEQNSTKQSYSHTSAVEVPPRKHIQLIAQITKSTLDVPYRAKIRAADGTTAWIEGTWNGVATANLVVRQVDVA</sequence>
<proteinExistence type="predicted"/>
<dbReference type="SUPFAM" id="SSF56973">
    <property type="entry name" value="Aerolisin/ETX pore-forming domain"/>
    <property type="match status" value="1"/>
</dbReference>
<keyword evidence="2" id="KW-1185">Reference proteome</keyword>
<dbReference type="PANTHER" id="PTHR39244">
    <property type="entry name" value="NATTERIN-4"/>
    <property type="match status" value="1"/>
</dbReference>
<dbReference type="EMBL" id="JANFQO010000029">
    <property type="protein sequence ID" value="MCQ4167378.1"/>
    <property type="molecule type" value="Genomic_DNA"/>
</dbReference>
<reference evidence="1" key="1">
    <citation type="submission" date="2022-07" db="EMBL/GenBank/DDBJ databases">
        <title>Tahibacter sp., a new gammaproteobacterium isolated from the silt sample collected at pig farm.</title>
        <authorList>
            <person name="Chen H."/>
        </authorList>
    </citation>
    <scope>NUCLEOTIDE SEQUENCE</scope>
    <source>
        <strain evidence="1">P2K</strain>
    </source>
</reference>
<dbReference type="Proteomes" id="UP001165498">
    <property type="component" value="Unassembled WGS sequence"/>
</dbReference>
<organism evidence="1 2">
    <name type="scientific">Tahibacter harae</name>
    <dbReference type="NCBI Taxonomy" id="2963937"/>
    <lineage>
        <taxon>Bacteria</taxon>
        <taxon>Pseudomonadati</taxon>
        <taxon>Pseudomonadota</taxon>
        <taxon>Gammaproteobacteria</taxon>
        <taxon>Lysobacterales</taxon>
        <taxon>Rhodanobacteraceae</taxon>
        <taxon>Tahibacter</taxon>
    </lineage>
</organism>
<evidence type="ECO:0000313" key="2">
    <source>
        <dbReference type="Proteomes" id="UP001165498"/>
    </source>
</evidence>
<name>A0ABT1QYL1_9GAMM</name>
<dbReference type="Gene3D" id="2.170.15.10">
    <property type="entry name" value="Proaerolysin, chain A, domain 3"/>
    <property type="match status" value="1"/>
</dbReference>
<comment type="caution">
    <text evidence="1">The sequence shown here is derived from an EMBL/GenBank/DDBJ whole genome shotgun (WGS) entry which is preliminary data.</text>
</comment>
<dbReference type="PANTHER" id="PTHR39244:SF5">
    <property type="entry name" value="NATTERIN-3-LIKE"/>
    <property type="match status" value="1"/>
</dbReference>
<gene>
    <name evidence="1" type="ORF">NM961_21905</name>
</gene>
<evidence type="ECO:0000313" key="1">
    <source>
        <dbReference type="EMBL" id="MCQ4167378.1"/>
    </source>
</evidence>